<feature type="compositionally biased region" description="Basic residues" evidence="4">
    <location>
        <begin position="145"/>
        <end position="159"/>
    </location>
</feature>
<feature type="compositionally biased region" description="Basic and acidic residues" evidence="4">
    <location>
        <begin position="160"/>
        <end position="213"/>
    </location>
</feature>
<dbReference type="AlphaFoldDB" id="A0A9W8QMK4"/>
<dbReference type="EMBL" id="JAJHUN010000001">
    <property type="protein sequence ID" value="KAJ4163356.1"/>
    <property type="molecule type" value="Genomic_DNA"/>
</dbReference>
<proteinExistence type="inferred from homology"/>
<dbReference type="PANTHER" id="PTHR11527">
    <property type="entry name" value="HEAT-SHOCK PROTEIN 20 FAMILY MEMBER"/>
    <property type="match status" value="1"/>
</dbReference>
<dbReference type="RefSeq" id="XP_056058271.1">
    <property type="nucleotide sequence ID" value="XM_056202745.1"/>
</dbReference>
<dbReference type="CDD" id="cd06464">
    <property type="entry name" value="ACD_sHsps-like"/>
    <property type="match status" value="1"/>
</dbReference>
<keyword evidence="1" id="KW-0346">Stress response</keyword>
<dbReference type="Pfam" id="PF00011">
    <property type="entry name" value="HSP20"/>
    <property type="match status" value="1"/>
</dbReference>
<organism evidence="6 7">
    <name type="scientific">Akanthomyces muscarius</name>
    <name type="common">Entomopathogenic fungus</name>
    <name type="synonym">Lecanicillium muscarium</name>
    <dbReference type="NCBI Taxonomy" id="2231603"/>
    <lineage>
        <taxon>Eukaryota</taxon>
        <taxon>Fungi</taxon>
        <taxon>Dikarya</taxon>
        <taxon>Ascomycota</taxon>
        <taxon>Pezizomycotina</taxon>
        <taxon>Sordariomycetes</taxon>
        <taxon>Hypocreomycetidae</taxon>
        <taxon>Hypocreales</taxon>
        <taxon>Cordycipitaceae</taxon>
        <taxon>Akanthomyces</taxon>
    </lineage>
</organism>
<evidence type="ECO:0000256" key="4">
    <source>
        <dbReference type="SAM" id="MobiDB-lite"/>
    </source>
</evidence>
<feature type="compositionally biased region" description="Basic residues" evidence="4">
    <location>
        <begin position="102"/>
        <end position="111"/>
    </location>
</feature>
<feature type="compositionally biased region" description="Pro residues" evidence="4">
    <location>
        <begin position="63"/>
        <end position="98"/>
    </location>
</feature>
<evidence type="ECO:0000256" key="3">
    <source>
        <dbReference type="RuleBase" id="RU003616"/>
    </source>
</evidence>
<comment type="similarity">
    <text evidence="2 3">Belongs to the small heat shock protein (HSP20) family.</text>
</comment>
<feature type="compositionally biased region" description="Polar residues" evidence="4">
    <location>
        <begin position="43"/>
        <end position="53"/>
    </location>
</feature>
<evidence type="ECO:0000259" key="5">
    <source>
        <dbReference type="PROSITE" id="PS01031"/>
    </source>
</evidence>
<dbReference type="KEGG" id="amus:LMH87_005091"/>
<dbReference type="InterPro" id="IPR002068">
    <property type="entry name" value="A-crystallin/Hsp20_dom"/>
</dbReference>
<dbReference type="InterPro" id="IPR031107">
    <property type="entry name" value="Small_HSP"/>
</dbReference>
<protein>
    <recommendedName>
        <fullName evidence="5">SHSP domain-containing protein</fullName>
    </recommendedName>
</protein>
<dbReference type="GeneID" id="80892250"/>
<dbReference type="PROSITE" id="PS01031">
    <property type="entry name" value="SHSP"/>
    <property type="match status" value="1"/>
</dbReference>
<feature type="domain" description="SHSP" evidence="5">
    <location>
        <begin position="337"/>
        <end position="464"/>
    </location>
</feature>
<dbReference type="SUPFAM" id="SSF49764">
    <property type="entry name" value="HSP20-like chaperones"/>
    <property type="match status" value="1"/>
</dbReference>
<evidence type="ECO:0000313" key="6">
    <source>
        <dbReference type="EMBL" id="KAJ4163356.1"/>
    </source>
</evidence>
<dbReference type="InterPro" id="IPR008978">
    <property type="entry name" value="HSP20-like_chaperone"/>
</dbReference>
<gene>
    <name evidence="6" type="ORF">LMH87_005091</name>
</gene>
<evidence type="ECO:0000256" key="2">
    <source>
        <dbReference type="PROSITE-ProRule" id="PRU00285"/>
    </source>
</evidence>
<keyword evidence="7" id="KW-1185">Reference proteome</keyword>
<sequence>MAPPHQPNKNEYPDPAAFFQQMMGGFDPNRSAATGRGVDHSGADNTTNNNANYPTFWPGFPFGRPPHPPGPPGVDHPRPPSPPAPPGPGPVPPPPPPPDHGRHGRHRHHHPPGAWSWGGSGGGGGGWGDWDGGNDGDFHFGDGHRHGRHGGRHGRRGRHNHDGDEEGTREKPVDVSADEKNNEKSSSDEKRATRSGDEKTGSPDTVRDDVRDPDEMVPEYEEAANNKNEAFTGGWGGFGGHGWGGRRGRGGFGGAGRGDWHRGFGGRRHHPDRRSCHFNTAPFGTDAGPGSNAGPNAFSFPDMMRGFMNHPFLQHMSAAARNYSGNADGNNTTENHDDVDSFSPPVDLFNTAAAYVLHVALPGVKREDVGVHWDPEHGTLSVSGVVHRPGDEAFLQTLHSAERRVGVFEKKITLPPRDLSAAQEQPREEIDAEGIAAKLDDGVLVIIVPKMEKEWTEVRKVDIL</sequence>
<name>A0A9W8QMK4_AKAMU</name>
<evidence type="ECO:0000313" key="7">
    <source>
        <dbReference type="Proteomes" id="UP001144673"/>
    </source>
</evidence>
<comment type="caution">
    <text evidence="6">The sequence shown here is derived from an EMBL/GenBank/DDBJ whole genome shotgun (WGS) entry which is preliminary data.</text>
</comment>
<reference evidence="6" key="1">
    <citation type="journal article" date="2023" name="Access Microbiol">
        <title>De-novo genome assembly for Akanthomyces muscarius, a biocontrol agent of insect agricultural pests.</title>
        <authorList>
            <person name="Erdos Z."/>
            <person name="Studholme D.J."/>
            <person name="Raymond B."/>
            <person name="Sharma M."/>
        </authorList>
    </citation>
    <scope>NUCLEOTIDE SEQUENCE</scope>
    <source>
        <strain evidence="6">Ve6</strain>
    </source>
</reference>
<dbReference type="Proteomes" id="UP001144673">
    <property type="component" value="Chromosome 1"/>
</dbReference>
<evidence type="ECO:0000256" key="1">
    <source>
        <dbReference type="ARBA" id="ARBA00023016"/>
    </source>
</evidence>
<dbReference type="Gene3D" id="2.60.40.790">
    <property type="match status" value="1"/>
</dbReference>
<feature type="compositionally biased region" description="Gly residues" evidence="4">
    <location>
        <begin position="116"/>
        <end position="135"/>
    </location>
</feature>
<feature type="region of interest" description="Disordered" evidence="4">
    <location>
        <begin position="1"/>
        <end position="213"/>
    </location>
</feature>
<accession>A0A9W8QMK4</accession>